<dbReference type="NCBIfam" id="TIGR02937">
    <property type="entry name" value="sigma70-ECF"/>
    <property type="match status" value="1"/>
</dbReference>
<evidence type="ECO:0000313" key="8">
    <source>
        <dbReference type="EMBL" id="RDI55667.1"/>
    </source>
</evidence>
<dbReference type="SUPFAM" id="SSF88659">
    <property type="entry name" value="Sigma3 and sigma4 domains of RNA polymerase sigma factors"/>
    <property type="match status" value="1"/>
</dbReference>
<accession>A0A370HEK0</accession>
<evidence type="ECO:0000256" key="5">
    <source>
        <dbReference type="ARBA" id="ARBA00023163"/>
    </source>
</evidence>
<dbReference type="InterPro" id="IPR014284">
    <property type="entry name" value="RNA_pol_sigma-70_dom"/>
</dbReference>
<dbReference type="OrthoDB" id="9784272at2"/>
<proteinExistence type="inferred from homology"/>
<dbReference type="CDD" id="cd06171">
    <property type="entry name" value="Sigma70_r4"/>
    <property type="match status" value="1"/>
</dbReference>
<evidence type="ECO:0000313" key="9">
    <source>
        <dbReference type="Proteomes" id="UP000255355"/>
    </source>
</evidence>
<dbReference type="RefSeq" id="WP_084520433.1">
    <property type="nucleotide sequence ID" value="NZ_QQAZ01000001.1"/>
</dbReference>
<dbReference type="InterPro" id="IPR013324">
    <property type="entry name" value="RNA_pol_sigma_r3/r4-like"/>
</dbReference>
<dbReference type="Gene3D" id="1.10.1740.10">
    <property type="match status" value="1"/>
</dbReference>
<dbReference type="InterPro" id="IPR039425">
    <property type="entry name" value="RNA_pol_sigma-70-like"/>
</dbReference>
<dbReference type="GO" id="GO:0003677">
    <property type="term" value="F:DNA binding"/>
    <property type="evidence" value="ECO:0007669"/>
    <property type="project" value="UniProtKB-KW"/>
</dbReference>
<gene>
    <name evidence="8" type="ORF">DFR68_101501</name>
</gene>
<dbReference type="GO" id="GO:0006352">
    <property type="term" value="P:DNA-templated transcription initiation"/>
    <property type="evidence" value="ECO:0007669"/>
    <property type="project" value="InterPro"/>
</dbReference>
<evidence type="ECO:0000256" key="4">
    <source>
        <dbReference type="ARBA" id="ARBA00023125"/>
    </source>
</evidence>
<feature type="domain" description="RNA polymerase sigma factor 70 region 4 type 2" evidence="7">
    <location>
        <begin position="141"/>
        <end position="193"/>
    </location>
</feature>
<comment type="similarity">
    <text evidence="1">Belongs to the sigma-70 factor family. ECF subfamily.</text>
</comment>
<dbReference type="SUPFAM" id="SSF88946">
    <property type="entry name" value="Sigma2 domain of RNA polymerase sigma factors"/>
    <property type="match status" value="1"/>
</dbReference>
<dbReference type="Pfam" id="PF08281">
    <property type="entry name" value="Sigma70_r4_2"/>
    <property type="match status" value="1"/>
</dbReference>
<dbReference type="Pfam" id="PF04542">
    <property type="entry name" value="Sigma70_r2"/>
    <property type="match status" value="1"/>
</dbReference>
<feature type="domain" description="RNA polymerase sigma-70 region 2" evidence="6">
    <location>
        <begin position="43"/>
        <end position="109"/>
    </location>
</feature>
<dbReference type="STRING" id="1210089.GCA_001613165_07688"/>
<comment type="caution">
    <text evidence="8">The sequence shown here is derived from an EMBL/GenBank/DDBJ whole genome shotgun (WGS) entry which is preliminary data.</text>
</comment>
<evidence type="ECO:0000259" key="7">
    <source>
        <dbReference type="Pfam" id="PF08281"/>
    </source>
</evidence>
<keyword evidence="9" id="KW-1185">Reference proteome</keyword>
<dbReference type="PANTHER" id="PTHR43133:SF66">
    <property type="entry name" value="ECF RNA POLYMERASE SIGMA FACTOR SIGK"/>
    <property type="match status" value="1"/>
</dbReference>
<evidence type="ECO:0000259" key="6">
    <source>
        <dbReference type="Pfam" id="PF04542"/>
    </source>
</evidence>
<dbReference type="AlphaFoldDB" id="A0A370HEK0"/>
<keyword evidence="5" id="KW-0804">Transcription</keyword>
<dbReference type="InterPro" id="IPR036388">
    <property type="entry name" value="WH-like_DNA-bd_sf"/>
</dbReference>
<dbReference type="PANTHER" id="PTHR43133">
    <property type="entry name" value="RNA POLYMERASE ECF-TYPE SIGMA FACTO"/>
    <property type="match status" value="1"/>
</dbReference>
<dbReference type="NCBIfam" id="NF007228">
    <property type="entry name" value="PRK09646.1"/>
    <property type="match status" value="1"/>
</dbReference>
<sequence>MVIRARGSSGGVPAGDIIDTDATLHSLIERVAAGDEQAFADLYDIVAGPVLGIVARILRDRPRSEEVTQEVLLEIWLKAPKFCEQPGNVMAWAVTMAHRRAIDRVRHEQACSDREDRIEQLDVRRPVDEVVEATLARMETREVQQALDKLTELQRQSIVLAYYGGYTYREVSQVLGTPVGTVKTRMRDGLIRLREYLGAHQ</sequence>
<evidence type="ECO:0000256" key="3">
    <source>
        <dbReference type="ARBA" id="ARBA00023082"/>
    </source>
</evidence>
<dbReference type="InterPro" id="IPR013325">
    <property type="entry name" value="RNA_pol_sigma_r2"/>
</dbReference>
<dbReference type="InterPro" id="IPR007627">
    <property type="entry name" value="RNA_pol_sigma70_r2"/>
</dbReference>
<reference evidence="8 9" key="1">
    <citation type="submission" date="2018-07" db="EMBL/GenBank/DDBJ databases">
        <title>Genomic Encyclopedia of Type Strains, Phase IV (KMG-IV): sequencing the most valuable type-strain genomes for metagenomic binning, comparative biology and taxonomic classification.</title>
        <authorList>
            <person name="Goeker M."/>
        </authorList>
    </citation>
    <scope>NUCLEOTIDE SEQUENCE [LARGE SCALE GENOMIC DNA]</scope>
    <source>
        <strain evidence="8 9">DSM 44952</strain>
    </source>
</reference>
<keyword evidence="3" id="KW-0731">Sigma factor</keyword>
<protein>
    <submittedName>
        <fullName evidence="8">RNA polymerase sigma-70 factor (ECF subfamily)</fullName>
    </submittedName>
</protein>
<evidence type="ECO:0000256" key="1">
    <source>
        <dbReference type="ARBA" id="ARBA00010641"/>
    </source>
</evidence>
<dbReference type="GO" id="GO:0016987">
    <property type="term" value="F:sigma factor activity"/>
    <property type="evidence" value="ECO:0007669"/>
    <property type="project" value="UniProtKB-KW"/>
</dbReference>
<dbReference type="Gene3D" id="1.10.10.10">
    <property type="entry name" value="Winged helix-like DNA-binding domain superfamily/Winged helix DNA-binding domain"/>
    <property type="match status" value="1"/>
</dbReference>
<keyword evidence="4" id="KW-0238">DNA-binding</keyword>
<name>A0A370HEK0_9NOCA</name>
<dbReference type="InterPro" id="IPR013249">
    <property type="entry name" value="RNA_pol_sigma70_r4_t2"/>
</dbReference>
<organism evidence="8 9">
    <name type="scientific">Nocardia mexicana</name>
    <dbReference type="NCBI Taxonomy" id="279262"/>
    <lineage>
        <taxon>Bacteria</taxon>
        <taxon>Bacillati</taxon>
        <taxon>Actinomycetota</taxon>
        <taxon>Actinomycetes</taxon>
        <taxon>Mycobacteriales</taxon>
        <taxon>Nocardiaceae</taxon>
        <taxon>Nocardia</taxon>
    </lineage>
</organism>
<dbReference type="EMBL" id="QQAZ01000001">
    <property type="protein sequence ID" value="RDI55667.1"/>
    <property type="molecule type" value="Genomic_DNA"/>
</dbReference>
<keyword evidence="2" id="KW-0805">Transcription regulation</keyword>
<evidence type="ECO:0000256" key="2">
    <source>
        <dbReference type="ARBA" id="ARBA00023015"/>
    </source>
</evidence>
<dbReference type="Proteomes" id="UP000255355">
    <property type="component" value="Unassembled WGS sequence"/>
</dbReference>